<protein>
    <recommendedName>
        <fullName evidence="3">Type III secretion system protein</fullName>
    </recommendedName>
</protein>
<dbReference type="RefSeq" id="WP_072550253.1">
    <property type="nucleotide sequence ID" value="NZ_CP021659.1"/>
</dbReference>
<keyword evidence="2" id="KW-1185">Reference proteome</keyword>
<dbReference type="KEGG" id="fsm:CCS41_05070"/>
<dbReference type="EMBL" id="CP021659">
    <property type="protein sequence ID" value="AWK15331.1"/>
    <property type="molecule type" value="Genomic_DNA"/>
</dbReference>
<dbReference type="Pfam" id="PF13327">
    <property type="entry name" value="T3SS_LEE_assoc"/>
    <property type="match status" value="1"/>
</dbReference>
<proteinExistence type="predicted"/>
<dbReference type="Proteomes" id="UP000261875">
    <property type="component" value="Chromosome"/>
</dbReference>
<evidence type="ECO:0008006" key="3">
    <source>
        <dbReference type="Google" id="ProtNLM"/>
    </source>
</evidence>
<dbReference type="OrthoDB" id="6434527at2"/>
<dbReference type="STRING" id="1878942.GCA_900128755_01227"/>
<dbReference type="AlphaFoldDB" id="A0A2U8I820"/>
<reference evidence="1 2" key="1">
    <citation type="submission" date="2017-05" db="EMBL/GenBank/DDBJ databases">
        <title>Genome sequence of Candidatus Fukatsuia symbiotica and Candidatus Hamiltonella defensa from Acyrthosiphon pisum strain 5D.</title>
        <authorList>
            <person name="Patel V.A."/>
            <person name="Chevignon G."/>
            <person name="Russell J.A."/>
            <person name="Oliver K.M."/>
        </authorList>
    </citation>
    <scope>NUCLEOTIDE SEQUENCE [LARGE SCALE GENOMIC DNA]</scope>
    <source>
        <strain evidence="1 2">5D</strain>
    </source>
</reference>
<dbReference type="InterPro" id="IPR025292">
    <property type="entry name" value="T3SS_LEE_assoc"/>
</dbReference>
<name>A0A2U8I820_9GAMM</name>
<evidence type="ECO:0000313" key="1">
    <source>
        <dbReference type="EMBL" id="AWK15331.1"/>
    </source>
</evidence>
<evidence type="ECO:0000313" key="2">
    <source>
        <dbReference type="Proteomes" id="UP000261875"/>
    </source>
</evidence>
<sequence>MPLNQPVIRLHQLAWQPVRFAHPLWLVRMGLQSKKYRYGDCHARDRAVNRCLIRLRGFPRQPLPAVLTDKQIAQMALEPRLDALCMALGLVSLRCTDYLRIRSYREALHPLLTDEHLCQLLGMGCPGGRAAIFSPQQLPAVALQLGRGILHATTSAAITWQALSILLPPLPRALWLPSADLWLARLERLL</sequence>
<gene>
    <name evidence="1" type="ORF">CCS41_05070</name>
</gene>
<accession>A0A2U8I820</accession>
<organism evidence="1 2">
    <name type="scientific">Candidatus Fukatsuia symbiotica</name>
    <dbReference type="NCBI Taxonomy" id="1878942"/>
    <lineage>
        <taxon>Bacteria</taxon>
        <taxon>Pseudomonadati</taxon>
        <taxon>Pseudomonadota</taxon>
        <taxon>Gammaproteobacteria</taxon>
        <taxon>Enterobacterales</taxon>
        <taxon>Yersiniaceae</taxon>
        <taxon>Candidatus Fukatsuia</taxon>
    </lineage>
</organism>